<feature type="transmembrane region" description="Helical" evidence="1">
    <location>
        <begin position="330"/>
        <end position="352"/>
    </location>
</feature>
<dbReference type="EMBL" id="APNK01000011">
    <property type="protein sequence ID" value="KEZ77587.1"/>
    <property type="molecule type" value="Genomic_DNA"/>
</dbReference>
<dbReference type="AlphaFoldDB" id="A0A084ILK3"/>
<dbReference type="Proteomes" id="UP000028302">
    <property type="component" value="Unassembled WGS sequence"/>
</dbReference>
<dbReference type="eggNOG" id="ENOG5032VZR">
    <property type="taxonomic scope" value="Bacteria"/>
</dbReference>
<comment type="caution">
    <text evidence="2">The sequence shown here is derived from an EMBL/GenBank/DDBJ whole genome shotgun (WGS) entry which is preliminary data.</text>
</comment>
<dbReference type="OrthoDB" id="7056350at2"/>
<protein>
    <recommendedName>
        <fullName evidence="4">Glycosyltransferase RgtA/B/C/D-like domain-containing protein</fullName>
    </recommendedName>
</protein>
<evidence type="ECO:0000313" key="3">
    <source>
        <dbReference type="Proteomes" id="UP000028302"/>
    </source>
</evidence>
<feature type="transmembrane region" description="Helical" evidence="1">
    <location>
        <begin position="144"/>
        <end position="162"/>
    </location>
</feature>
<keyword evidence="3" id="KW-1185">Reference proteome</keyword>
<proteinExistence type="predicted"/>
<feature type="transmembrane region" description="Helical" evidence="1">
    <location>
        <begin position="461"/>
        <end position="479"/>
    </location>
</feature>
<evidence type="ECO:0000256" key="1">
    <source>
        <dbReference type="SAM" id="Phobius"/>
    </source>
</evidence>
<keyword evidence="1" id="KW-1133">Transmembrane helix</keyword>
<reference evidence="2 3" key="1">
    <citation type="submission" date="2013-03" db="EMBL/GenBank/DDBJ databases">
        <title>Salinisphaera hydrothermalis C41B8 Genome Sequencing.</title>
        <authorList>
            <person name="Li C."/>
            <person name="Lai Q."/>
            <person name="Shao Z."/>
        </authorList>
    </citation>
    <scope>NUCLEOTIDE SEQUENCE [LARGE SCALE GENOMIC DNA]</scope>
    <source>
        <strain evidence="2 3">C41B8</strain>
    </source>
</reference>
<gene>
    <name evidence="2" type="ORF">C41B8_09421</name>
</gene>
<evidence type="ECO:0008006" key="4">
    <source>
        <dbReference type="Google" id="ProtNLM"/>
    </source>
</evidence>
<accession>A0A084ILK3</accession>
<organism evidence="2 3">
    <name type="scientific">Salinisphaera hydrothermalis (strain C41B8)</name>
    <dbReference type="NCBI Taxonomy" id="1304275"/>
    <lineage>
        <taxon>Bacteria</taxon>
        <taxon>Pseudomonadati</taxon>
        <taxon>Pseudomonadota</taxon>
        <taxon>Gammaproteobacteria</taxon>
        <taxon>Salinisphaerales</taxon>
        <taxon>Salinisphaeraceae</taxon>
        <taxon>Salinisphaera</taxon>
    </lineage>
</organism>
<dbReference type="STRING" id="1304275.C41B8_09421"/>
<name>A0A084ILK3_SALHC</name>
<feature type="transmembrane region" description="Helical" evidence="1">
    <location>
        <begin position="174"/>
        <end position="207"/>
    </location>
</feature>
<evidence type="ECO:0000313" key="2">
    <source>
        <dbReference type="EMBL" id="KEZ77587.1"/>
    </source>
</evidence>
<feature type="transmembrane region" description="Helical" evidence="1">
    <location>
        <begin position="397"/>
        <end position="418"/>
    </location>
</feature>
<feature type="transmembrane region" description="Helical" evidence="1">
    <location>
        <begin position="122"/>
        <end position="138"/>
    </location>
</feature>
<keyword evidence="1" id="KW-0812">Transmembrane</keyword>
<feature type="transmembrane region" description="Helical" evidence="1">
    <location>
        <begin position="213"/>
        <end position="230"/>
    </location>
</feature>
<keyword evidence="1" id="KW-0472">Membrane</keyword>
<feature type="transmembrane region" description="Helical" evidence="1">
    <location>
        <begin position="12"/>
        <end position="32"/>
    </location>
</feature>
<dbReference type="RefSeq" id="WP_037337004.1">
    <property type="nucleotide sequence ID" value="NZ_APNK01000011.1"/>
</dbReference>
<feature type="transmembrane region" description="Helical" evidence="1">
    <location>
        <begin position="430"/>
        <end position="449"/>
    </location>
</feature>
<sequence length="493" mass="54732">MTARRAGIAADRWAVGGLIALYLVSRVAAYIAGVRFDLSPMGTSWQILDPVLLQHDLLASLLYMPGQPPLYNLLLGIVVKISAAVGGGDFVTAAIFRVIFALMALGSVLVLYALLRRVGTRVGPAVIVAGLFMCSPALMLYESLPYYTVIVLLLLVVIVWLFDACRRDFSMPRALALFGAMAILIYTRSLFQIEWFVVLVAYAALVLPGHRRAVLVAAALPFLLILTLYAKNVAVIGEFSTSDWMGMSLAKLSTLELDHAERERLVASGRMTPLALDDKAYDIPEAYEGTVVQIPHTGIAVLDNKRKTTGHVNFNYLPYAKISGMARHDALVAIRTHPGVYLHSVGVAWLMFWRPSSDYPFLKANRDAIQPWAWVYAKVIGGQPVYPDNPRFDLKPATIGIFIALVYIVCVLFGLGVLLRCAWRRRVSNLDATLIFIWLNVMYVSVIGNMFEIDENQRFRFALNPLIAILGVVAMQRALSAIHRRREHRLQTS</sequence>
<feature type="transmembrane region" description="Helical" evidence="1">
    <location>
        <begin position="94"/>
        <end position="115"/>
    </location>
</feature>